<proteinExistence type="predicted"/>
<dbReference type="Gene3D" id="2.30.110.10">
    <property type="entry name" value="Electron Transport, Fmn-binding Protein, Chain A"/>
    <property type="match status" value="1"/>
</dbReference>
<accession>A0ABP9CUZ1</accession>
<sequence>MTGGSGQESERGAHPVSEEGRPCLFVPDLYREPADAWIDDLIRRYPLALLVSNGGAGHGPFATNVPVIRDPGAKAKSAAETSEDILLGHMNRQNPHWEKLRSGNPVLLAFSGPNAYVSPSIYRLTPAAPTWDFATVHVRGVLEKITSVEETLEVVKSTVGDFEGEFGGDWDMSESLDYFRKIVPGVGAFRVVVSRADGMFKLSQEQEPEVRDRVLKEFTQRDCGPHREVAALMGRLQPPAT</sequence>
<dbReference type="PANTHER" id="PTHR35802">
    <property type="entry name" value="PROTEASE SYNTHASE AND SPORULATION PROTEIN PAI 2"/>
    <property type="match status" value="1"/>
</dbReference>
<dbReference type="EMBL" id="BAABIG010000072">
    <property type="protein sequence ID" value="GAA4818663.1"/>
    <property type="molecule type" value="Genomic_DNA"/>
</dbReference>
<name>A0ABP9CUZ1_9ACTN</name>
<keyword evidence="2" id="KW-1185">Reference proteome</keyword>
<dbReference type="PIRSF" id="PIRSF010372">
    <property type="entry name" value="PaiB"/>
    <property type="match status" value="1"/>
</dbReference>
<dbReference type="InterPro" id="IPR012349">
    <property type="entry name" value="Split_barrel_FMN-bd"/>
</dbReference>
<dbReference type="PANTHER" id="PTHR35802:SF1">
    <property type="entry name" value="PROTEASE SYNTHASE AND SPORULATION PROTEIN PAI 2"/>
    <property type="match status" value="1"/>
</dbReference>
<evidence type="ECO:0000313" key="2">
    <source>
        <dbReference type="Proteomes" id="UP001501265"/>
    </source>
</evidence>
<organism evidence="1 2">
    <name type="scientific">Streptomyces ziwulingensis</name>
    <dbReference type="NCBI Taxonomy" id="1045501"/>
    <lineage>
        <taxon>Bacteria</taxon>
        <taxon>Bacillati</taxon>
        <taxon>Actinomycetota</taxon>
        <taxon>Actinomycetes</taxon>
        <taxon>Kitasatosporales</taxon>
        <taxon>Streptomycetaceae</taxon>
        <taxon>Streptomyces</taxon>
    </lineage>
</organism>
<dbReference type="Proteomes" id="UP001501265">
    <property type="component" value="Unassembled WGS sequence"/>
</dbReference>
<dbReference type="SUPFAM" id="SSF50475">
    <property type="entry name" value="FMN-binding split barrel"/>
    <property type="match status" value="1"/>
</dbReference>
<dbReference type="Pfam" id="PF04299">
    <property type="entry name" value="FMN_bind_2"/>
    <property type="match status" value="1"/>
</dbReference>
<reference evidence="2" key="1">
    <citation type="journal article" date="2019" name="Int. J. Syst. Evol. Microbiol.">
        <title>The Global Catalogue of Microorganisms (GCM) 10K type strain sequencing project: providing services to taxonomists for standard genome sequencing and annotation.</title>
        <authorList>
            <consortium name="The Broad Institute Genomics Platform"/>
            <consortium name="The Broad Institute Genome Sequencing Center for Infectious Disease"/>
            <person name="Wu L."/>
            <person name="Ma J."/>
        </authorList>
    </citation>
    <scope>NUCLEOTIDE SEQUENCE [LARGE SCALE GENOMIC DNA]</scope>
    <source>
        <strain evidence="2">JCM 18081</strain>
    </source>
</reference>
<protein>
    <submittedName>
        <fullName evidence="1">FMN-binding negative transcriptional regulator</fullName>
    </submittedName>
</protein>
<comment type="caution">
    <text evidence="1">The sequence shown here is derived from an EMBL/GenBank/DDBJ whole genome shotgun (WGS) entry which is preliminary data.</text>
</comment>
<gene>
    <name evidence="1" type="ORF">GCM10023220_59330</name>
</gene>
<evidence type="ECO:0000313" key="1">
    <source>
        <dbReference type="EMBL" id="GAA4818663.1"/>
    </source>
</evidence>
<dbReference type="InterPro" id="IPR007396">
    <property type="entry name" value="TR_PAI2-type"/>
</dbReference>